<reference evidence="2 3" key="1">
    <citation type="submission" date="2015-01" db="EMBL/GenBank/DDBJ databases">
        <title>The Genome Sequence of Cryptococcus gattii Ram5.</title>
        <authorList>
            <consortium name="The Broad Institute Genomics Platform"/>
            <person name="Cuomo C."/>
            <person name="Litvintseva A."/>
            <person name="Chen Y."/>
            <person name="Heitman J."/>
            <person name="Sun S."/>
            <person name="Springer D."/>
            <person name="Dromer F."/>
            <person name="Young S."/>
            <person name="Zeng Q."/>
            <person name="Gargeya S."/>
            <person name="Abouelleil A."/>
            <person name="Alvarado L."/>
            <person name="Chapman S.B."/>
            <person name="Gainer-Dewar J."/>
            <person name="Goldberg J."/>
            <person name="Griggs A."/>
            <person name="Gujja S."/>
            <person name="Hansen M."/>
            <person name="Howarth C."/>
            <person name="Imamovic A."/>
            <person name="Larimer J."/>
            <person name="Murphy C."/>
            <person name="Naylor J."/>
            <person name="Pearson M."/>
            <person name="Priest M."/>
            <person name="Roberts A."/>
            <person name="Saif S."/>
            <person name="Shea T."/>
            <person name="Sykes S."/>
            <person name="Wortman J."/>
            <person name="Nusbaum C."/>
            <person name="Birren B."/>
        </authorList>
    </citation>
    <scope>NUCLEOTIDE SEQUENCE [LARGE SCALE GENOMIC DNA]</scope>
    <source>
        <strain evidence="2 3">Ram5</strain>
    </source>
</reference>
<organism evidence="2 3">
    <name type="scientific">Cryptococcus deuterogattii Ram5</name>
    <dbReference type="NCBI Taxonomy" id="1296110"/>
    <lineage>
        <taxon>Eukaryota</taxon>
        <taxon>Fungi</taxon>
        <taxon>Dikarya</taxon>
        <taxon>Basidiomycota</taxon>
        <taxon>Agaricomycotina</taxon>
        <taxon>Tremellomycetes</taxon>
        <taxon>Tremellales</taxon>
        <taxon>Cryptococcaceae</taxon>
        <taxon>Cryptococcus</taxon>
        <taxon>Cryptococcus gattii species complex</taxon>
    </lineage>
</organism>
<evidence type="ECO:0000313" key="2">
    <source>
        <dbReference type="EMBL" id="KIR43628.1"/>
    </source>
</evidence>
<keyword evidence="3" id="KW-1185">Reference proteome</keyword>
<protein>
    <submittedName>
        <fullName evidence="2">Uncharacterized protein</fullName>
    </submittedName>
</protein>
<name>A0A0D0U618_9TREE</name>
<feature type="region of interest" description="Disordered" evidence="1">
    <location>
        <begin position="1"/>
        <end position="36"/>
    </location>
</feature>
<sequence length="48" mass="5116">MQAPPSDHSAADGINGPLNPFVITPPPPDGKEDEIPGYVKRFGAYHTL</sequence>
<dbReference type="EMBL" id="KN847896">
    <property type="protein sequence ID" value="KIR43628.1"/>
    <property type="molecule type" value="Genomic_DNA"/>
</dbReference>
<dbReference type="HOGENOM" id="CLU_3159952_0_0_1"/>
<dbReference type="AlphaFoldDB" id="A0A0D0U618"/>
<proteinExistence type="predicted"/>
<dbReference type="OrthoDB" id="2562937at2759"/>
<evidence type="ECO:0000256" key="1">
    <source>
        <dbReference type="SAM" id="MobiDB-lite"/>
    </source>
</evidence>
<accession>A0A0D0U618</accession>
<gene>
    <name evidence="2" type="ORF">I313_00470</name>
</gene>
<evidence type="ECO:0000313" key="3">
    <source>
        <dbReference type="Proteomes" id="UP000053392"/>
    </source>
</evidence>
<dbReference type="Proteomes" id="UP000053392">
    <property type="component" value="Unassembled WGS sequence"/>
</dbReference>